<proteinExistence type="predicted"/>
<feature type="domain" description="Transposase IS801/IS1294" evidence="2">
    <location>
        <begin position="1"/>
        <end position="171"/>
    </location>
</feature>
<evidence type="ECO:0000313" key="3">
    <source>
        <dbReference type="EMBL" id="CAN95862.1"/>
    </source>
</evidence>
<dbReference type="AlphaFoldDB" id="A9G7I2"/>
<dbReference type="Pfam" id="PF04986">
    <property type="entry name" value="Y2_Tnp"/>
    <property type="match status" value="1"/>
</dbReference>
<dbReference type="Proteomes" id="UP000002139">
    <property type="component" value="Chromosome"/>
</dbReference>
<reference evidence="3 4" key="1">
    <citation type="journal article" date="2007" name="Nat. Biotechnol.">
        <title>Complete genome sequence of the myxobacterium Sorangium cellulosum.</title>
        <authorList>
            <person name="Schneiker S."/>
            <person name="Perlova O."/>
            <person name="Kaiser O."/>
            <person name="Gerth K."/>
            <person name="Alici A."/>
            <person name="Altmeyer M.O."/>
            <person name="Bartels D."/>
            <person name="Bekel T."/>
            <person name="Beyer S."/>
            <person name="Bode E."/>
            <person name="Bode H.B."/>
            <person name="Bolten C.J."/>
            <person name="Choudhuri J.V."/>
            <person name="Doss S."/>
            <person name="Elnakady Y.A."/>
            <person name="Frank B."/>
            <person name="Gaigalat L."/>
            <person name="Goesmann A."/>
            <person name="Groeger C."/>
            <person name="Gross F."/>
            <person name="Jelsbak L."/>
            <person name="Jelsbak L."/>
            <person name="Kalinowski J."/>
            <person name="Kegler C."/>
            <person name="Knauber T."/>
            <person name="Konietzny S."/>
            <person name="Kopp M."/>
            <person name="Krause L."/>
            <person name="Krug D."/>
            <person name="Linke B."/>
            <person name="Mahmud T."/>
            <person name="Martinez-Arias R."/>
            <person name="McHardy A.C."/>
            <person name="Merai M."/>
            <person name="Meyer F."/>
            <person name="Mormann S."/>
            <person name="Munoz-Dorado J."/>
            <person name="Perez J."/>
            <person name="Pradella S."/>
            <person name="Rachid S."/>
            <person name="Raddatz G."/>
            <person name="Rosenau F."/>
            <person name="Rueckert C."/>
            <person name="Sasse F."/>
            <person name="Scharfe M."/>
            <person name="Schuster S.C."/>
            <person name="Suen G."/>
            <person name="Treuner-Lange A."/>
            <person name="Velicer G.J."/>
            <person name="Vorholter F.-J."/>
            <person name="Weissman K.J."/>
            <person name="Welch R.D."/>
            <person name="Wenzel S.C."/>
            <person name="Whitworth D.E."/>
            <person name="Wilhelm S."/>
            <person name="Wittmann C."/>
            <person name="Bloecker H."/>
            <person name="Puehler A."/>
            <person name="Mueller R."/>
        </authorList>
    </citation>
    <scope>NUCLEOTIDE SEQUENCE [LARGE SCALE GENOMIC DNA]</scope>
    <source>
        <strain evidence="4">So ce56</strain>
    </source>
</reference>
<feature type="compositionally biased region" description="Low complexity" evidence="1">
    <location>
        <begin position="225"/>
        <end position="238"/>
    </location>
</feature>
<dbReference type="InterPro" id="IPR007069">
    <property type="entry name" value="Transposase_32"/>
</dbReference>
<dbReference type="eggNOG" id="COG0517">
    <property type="taxonomic scope" value="Bacteria"/>
</dbReference>
<dbReference type="HOGENOM" id="CLU_876892_0_0_7"/>
<gene>
    <name evidence="3" type="ordered locus">sce5699</name>
</gene>
<protein>
    <submittedName>
        <fullName evidence="3">Transposase, IS91 family, putative</fullName>
    </submittedName>
</protein>
<organism evidence="3 4">
    <name type="scientific">Sorangium cellulosum (strain So ce56)</name>
    <name type="common">Polyangium cellulosum (strain So ce56)</name>
    <dbReference type="NCBI Taxonomy" id="448385"/>
    <lineage>
        <taxon>Bacteria</taxon>
        <taxon>Pseudomonadati</taxon>
        <taxon>Myxococcota</taxon>
        <taxon>Polyangia</taxon>
        <taxon>Polyangiales</taxon>
        <taxon>Polyangiaceae</taxon>
        <taxon>Sorangium</taxon>
    </lineage>
</organism>
<dbReference type="GO" id="GO:0004803">
    <property type="term" value="F:transposase activity"/>
    <property type="evidence" value="ECO:0007669"/>
    <property type="project" value="InterPro"/>
</dbReference>
<dbReference type="GO" id="GO:0003677">
    <property type="term" value="F:DNA binding"/>
    <property type="evidence" value="ECO:0007669"/>
    <property type="project" value="InterPro"/>
</dbReference>
<dbReference type="KEGG" id="scl:sce5699"/>
<dbReference type="STRING" id="448385.sce5699"/>
<sequence>MVLHTWTRDLRFHPHIHAIVTGGGLSLDGTRWIPTRPDYFMPVKQLGAVFRDHFIQRLCALWRKGVFDGFEVPGGLDRLLGLVSKKSWVVYAKRPFGEARHVLRYLGRYTHRVGISNQRMVSMSDDGLVTFRTKDGKMVTLAGEAFLGRFVEHVLPRQYVKIRHIGLMAASNVSTKLARARELLTGPMPAPAPARNGDDMDRRAARDCRHRRAPLPCLRRRHRTPPAAGRQAATPAARHLMTRRDPKLADVPGDAIDATVQQCAGRGDLSDREQAQRPLRPRCEPPEQVLGARRGPRTELKHSSCTSRTPAATSTSA</sequence>
<dbReference type="PANTHER" id="PTHR37023:SF1">
    <property type="entry name" value="ISSOD25 TRANSPOSASE TNPA_ISSOD25"/>
    <property type="match status" value="1"/>
</dbReference>
<feature type="compositionally biased region" description="Basic residues" evidence="1">
    <location>
        <begin position="208"/>
        <end position="224"/>
    </location>
</feature>
<evidence type="ECO:0000256" key="1">
    <source>
        <dbReference type="SAM" id="MobiDB-lite"/>
    </source>
</evidence>
<keyword evidence="4" id="KW-1185">Reference proteome</keyword>
<evidence type="ECO:0000313" key="4">
    <source>
        <dbReference type="Proteomes" id="UP000002139"/>
    </source>
</evidence>
<feature type="region of interest" description="Disordered" evidence="1">
    <location>
        <begin position="208"/>
        <end position="317"/>
    </location>
</feature>
<feature type="compositionally biased region" description="Basic and acidic residues" evidence="1">
    <location>
        <begin position="268"/>
        <end position="285"/>
    </location>
</feature>
<dbReference type="GO" id="GO:0006313">
    <property type="term" value="P:DNA transposition"/>
    <property type="evidence" value="ECO:0007669"/>
    <property type="project" value="InterPro"/>
</dbReference>
<evidence type="ECO:0000259" key="2">
    <source>
        <dbReference type="Pfam" id="PF04986"/>
    </source>
</evidence>
<feature type="compositionally biased region" description="Low complexity" evidence="1">
    <location>
        <begin position="303"/>
        <end position="317"/>
    </location>
</feature>
<dbReference type="EMBL" id="AM746676">
    <property type="protein sequence ID" value="CAN95862.1"/>
    <property type="molecule type" value="Genomic_DNA"/>
</dbReference>
<name>A9G7I2_SORC5</name>
<dbReference type="PANTHER" id="PTHR37023">
    <property type="entry name" value="TRANSPOSASE"/>
    <property type="match status" value="1"/>
</dbReference>
<accession>A9G7I2</accession>